<evidence type="ECO:0000313" key="2">
    <source>
        <dbReference type="Proteomes" id="UP000234681"/>
    </source>
</evidence>
<dbReference type="EMBL" id="CH473959">
    <property type="protein sequence ID" value="EDM15209.1"/>
    <property type="molecule type" value="Genomic_DNA"/>
</dbReference>
<gene>
    <name evidence="1" type="ORF">rCG_28212</name>
</gene>
<protein>
    <submittedName>
        <fullName evidence="1">RCG28212</fullName>
    </submittedName>
</protein>
<organism evidence="1 2">
    <name type="scientific">Rattus norvegicus</name>
    <name type="common">Rat</name>
    <dbReference type="NCBI Taxonomy" id="10116"/>
    <lineage>
        <taxon>Eukaryota</taxon>
        <taxon>Metazoa</taxon>
        <taxon>Chordata</taxon>
        <taxon>Craniata</taxon>
        <taxon>Vertebrata</taxon>
        <taxon>Euteleostomi</taxon>
        <taxon>Mammalia</taxon>
        <taxon>Eutheria</taxon>
        <taxon>Euarchontoglires</taxon>
        <taxon>Glires</taxon>
        <taxon>Rodentia</taxon>
        <taxon>Myomorpha</taxon>
        <taxon>Muroidea</taxon>
        <taxon>Muridae</taxon>
        <taxon>Murinae</taxon>
        <taxon>Rattus</taxon>
    </lineage>
</organism>
<reference evidence="2" key="1">
    <citation type="submission" date="2005-09" db="EMBL/GenBank/DDBJ databases">
        <authorList>
            <person name="Mural R.J."/>
            <person name="Li P.W."/>
            <person name="Adams M.D."/>
            <person name="Amanatides P.G."/>
            <person name="Baden-Tillson H."/>
            <person name="Barnstead M."/>
            <person name="Chin S.H."/>
            <person name="Dew I."/>
            <person name="Evans C.A."/>
            <person name="Ferriera S."/>
            <person name="Flanigan M."/>
            <person name="Fosler C."/>
            <person name="Glodek A."/>
            <person name="Gu Z."/>
            <person name="Holt R.A."/>
            <person name="Jennings D."/>
            <person name="Kraft C.L."/>
            <person name="Lu F."/>
            <person name="Nguyen T."/>
            <person name="Nusskern D.R."/>
            <person name="Pfannkoch C.M."/>
            <person name="Sitter C."/>
            <person name="Sutton G.G."/>
            <person name="Venter J.C."/>
            <person name="Wang Z."/>
            <person name="Woodage T."/>
            <person name="Zheng X.H."/>
            <person name="Zhong F."/>
        </authorList>
    </citation>
    <scope>NUCLEOTIDE SEQUENCE [LARGE SCALE GENOMIC DNA]</scope>
    <source>
        <strain>BN</strain>
        <strain evidence="2">Sprague-Dawley</strain>
    </source>
</reference>
<accession>A6IEC2</accession>
<evidence type="ECO:0000313" key="1">
    <source>
        <dbReference type="EMBL" id="EDM15209.1"/>
    </source>
</evidence>
<dbReference type="AlphaFoldDB" id="A6IEC2"/>
<dbReference type="Proteomes" id="UP000234681">
    <property type="component" value="Chromosome 4"/>
</dbReference>
<proteinExistence type="predicted"/>
<name>A6IEC2_RAT</name>
<sequence>MSDHMFHFPRGNIKCLQRTVTRPGRAVFFWMFPYTGKEPVYWRGVSGLSVALRWWCTVFSCWENVFLVLFVCLSPPS</sequence>